<dbReference type="PROSITE" id="PS51257">
    <property type="entry name" value="PROKAR_LIPOPROTEIN"/>
    <property type="match status" value="1"/>
</dbReference>
<reference evidence="2 3" key="1">
    <citation type="submission" date="2022-01" db="EMBL/GenBank/DDBJ databases">
        <title>Collection of gut derived symbiotic bacterial strains cultured from healthy donors.</title>
        <authorList>
            <person name="Lin H."/>
            <person name="Kohout C."/>
            <person name="Waligurski E."/>
            <person name="Pamer E.G."/>
        </authorList>
    </citation>
    <scope>NUCLEOTIDE SEQUENCE [LARGE SCALE GENOMIC DNA]</scope>
    <source>
        <strain evidence="2 3">DFI.7.58</strain>
    </source>
</reference>
<proteinExistence type="predicted"/>
<dbReference type="SMART" id="SM00849">
    <property type="entry name" value="Lactamase_B"/>
    <property type="match status" value="1"/>
</dbReference>
<dbReference type="InterPro" id="IPR001279">
    <property type="entry name" value="Metallo-B-lactamas"/>
</dbReference>
<evidence type="ECO:0000259" key="1">
    <source>
        <dbReference type="SMART" id="SM00849"/>
    </source>
</evidence>
<sequence length="305" mass="32869">MGQERMGRKRYVAILLLLLVIVLFACLPASSAVWRDVRRACGLGTFSDAADDAPFALHVLDVGKADSLLLECGGEAMLVDGGTPDRGEEVVQYLTRRGIDSLCYVVNTHPDADHIGGLPEVLQAFPVAAYIAPELSVDTVEYRRTQQILQEKAIAVQYPQAGTTFSLGGAEIEVWTPPSAADGLNNHSLVLRVVYGDTAFLLMGDAEREEEEALLASGMPLRADVLKVGHHGSDTSTGKALLDAVQPRYAAISTAWDSSRLPRETVLRRLRSAGVALYRTDVCGTLLFLSDGETVRVVTENEACA</sequence>
<dbReference type="InterPro" id="IPR052159">
    <property type="entry name" value="Competence_DNA_uptake"/>
</dbReference>
<feature type="domain" description="Metallo-beta-lactamase" evidence="1">
    <location>
        <begin position="64"/>
        <end position="256"/>
    </location>
</feature>
<dbReference type="Proteomes" id="UP001298681">
    <property type="component" value="Unassembled WGS sequence"/>
</dbReference>
<dbReference type="CDD" id="cd07731">
    <property type="entry name" value="ComA-like_MBL-fold"/>
    <property type="match status" value="1"/>
</dbReference>
<gene>
    <name evidence="2" type="ORF">L0P57_02940</name>
</gene>
<dbReference type="PANTHER" id="PTHR30619:SF1">
    <property type="entry name" value="RECOMBINATION PROTEIN 2"/>
    <property type="match status" value="1"/>
</dbReference>
<dbReference type="InterPro" id="IPR036866">
    <property type="entry name" value="RibonucZ/Hydroxyglut_hydro"/>
</dbReference>
<protein>
    <submittedName>
        <fullName evidence="2">MBL fold metallo-hydrolase</fullName>
    </submittedName>
</protein>
<dbReference type="EMBL" id="JAKNHQ010000003">
    <property type="protein sequence ID" value="MCG4609896.1"/>
    <property type="molecule type" value="Genomic_DNA"/>
</dbReference>
<evidence type="ECO:0000313" key="2">
    <source>
        <dbReference type="EMBL" id="MCG4609896.1"/>
    </source>
</evidence>
<evidence type="ECO:0000313" key="3">
    <source>
        <dbReference type="Proteomes" id="UP001298681"/>
    </source>
</evidence>
<dbReference type="SUPFAM" id="SSF56281">
    <property type="entry name" value="Metallo-hydrolase/oxidoreductase"/>
    <property type="match status" value="1"/>
</dbReference>
<accession>A0ABS9MGH0</accession>
<organism evidence="2 3">
    <name type="scientific">Anaeromassilibacillus senegalensis</name>
    <dbReference type="NCBI Taxonomy" id="1673717"/>
    <lineage>
        <taxon>Bacteria</taxon>
        <taxon>Bacillati</taxon>
        <taxon>Bacillota</taxon>
        <taxon>Clostridia</taxon>
        <taxon>Eubacteriales</taxon>
        <taxon>Acutalibacteraceae</taxon>
        <taxon>Anaeromassilibacillus</taxon>
    </lineage>
</organism>
<dbReference type="Gene3D" id="3.60.15.10">
    <property type="entry name" value="Ribonuclease Z/Hydroxyacylglutathione hydrolase-like"/>
    <property type="match status" value="1"/>
</dbReference>
<dbReference type="RefSeq" id="WP_237966400.1">
    <property type="nucleotide sequence ID" value="NZ_JAKNHQ010000003.1"/>
</dbReference>
<name>A0ABS9MGH0_9FIRM</name>
<dbReference type="PANTHER" id="PTHR30619">
    <property type="entry name" value="DNA INTERNALIZATION/COMPETENCE PROTEIN COMEC/REC2"/>
    <property type="match status" value="1"/>
</dbReference>
<dbReference type="InterPro" id="IPR035681">
    <property type="entry name" value="ComA-like_MBL"/>
</dbReference>
<comment type="caution">
    <text evidence="2">The sequence shown here is derived from an EMBL/GenBank/DDBJ whole genome shotgun (WGS) entry which is preliminary data.</text>
</comment>
<keyword evidence="3" id="KW-1185">Reference proteome</keyword>
<dbReference type="Pfam" id="PF00753">
    <property type="entry name" value="Lactamase_B"/>
    <property type="match status" value="1"/>
</dbReference>